<accession>A0A6J4HBY7</accession>
<feature type="disulfide bond" evidence="2">
    <location>
        <begin position="199"/>
        <end position="248"/>
    </location>
</feature>
<gene>
    <name evidence="5" type="ORF">AVDCRST_MAG10-541</name>
</gene>
<dbReference type="AlphaFoldDB" id="A0A6J4HBY7"/>
<feature type="disulfide bond" evidence="2">
    <location>
        <begin position="59"/>
        <end position="83"/>
    </location>
</feature>
<name>A0A6J4HBY7_9ACTN</name>
<feature type="signal peptide" evidence="3">
    <location>
        <begin position="1"/>
        <end position="25"/>
    </location>
</feature>
<dbReference type="PANTHER" id="PTHR37981">
    <property type="entry name" value="LIPASE 2"/>
    <property type="match status" value="1"/>
</dbReference>
<keyword evidence="3" id="KW-0732">Signal</keyword>
<feature type="disulfide bond" evidence="2">
    <location>
        <begin position="134"/>
        <end position="144"/>
    </location>
</feature>
<keyword evidence="2" id="KW-1015">Disulfide bond</keyword>
<evidence type="ECO:0000256" key="2">
    <source>
        <dbReference type="PIRSR" id="PIRSR637460-2"/>
    </source>
</evidence>
<evidence type="ECO:0000256" key="3">
    <source>
        <dbReference type="SAM" id="SignalP"/>
    </source>
</evidence>
<dbReference type="Gene3D" id="3.40.50.1110">
    <property type="entry name" value="SGNH hydrolase"/>
    <property type="match status" value="1"/>
</dbReference>
<protein>
    <recommendedName>
        <fullName evidence="4">SGNH hydrolase-type esterase domain-containing protein</fullName>
    </recommendedName>
</protein>
<dbReference type="InterPro" id="IPR036514">
    <property type="entry name" value="SGNH_hydro_sf"/>
</dbReference>
<proteinExistence type="predicted"/>
<dbReference type="InterPro" id="IPR037460">
    <property type="entry name" value="SEST-like"/>
</dbReference>
<sequence length="288" mass="29659">MTSLLSAIAQVLAALGALLSVGSPAAVPAPATAPTYVAMGDSYTAGPLIPHQLSDPPGCLRSDHNYPHLVAEARGLSLRDRSCSGAETEDLASPQAVRGGPNPAQLDALDAAVGTVSVQIGGNDIGFHEALQACAAPLPLGTPCQDRYVRSGTDEISRRIAATGPKVAAALAEVRRRSPTARVFVVGYPAILPEVHPGCWPLMPFTPGDVPYIRDKEKELNAMLATQAAAVGATYVDVYGPSIGHDACQLPGVRWVEPLIPLAPAAPVHPNALGMRGMADALLAALAP</sequence>
<dbReference type="EMBL" id="CADCTB010000036">
    <property type="protein sequence ID" value="CAA9218882.1"/>
    <property type="molecule type" value="Genomic_DNA"/>
</dbReference>
<dbReference type="PANTHER" id="PTHR37981:SF1">
    <property type="entry name" value="SGNH HYDROLASE-TYPE ESTERASE DOMAIN-CONTAINING PROTEIN"/>
    <property type="match status" value="1"/>
</dbReference>
<evidence type="ECO:0000259" key="4">
    <source>
        <dbReference type="Pfam" id="PF13472"/>
    </source>
</evidence>
<dbReference type="GO" id="GO:0004806">
    <property type="term" value="F:triacylglycerol lipase activity"/>
    <property type="evidence" value="ECO:0007669"/>
    <property type="project" value="TreeGrafter"/>
</dbReference>
<dbReference type="CDD" id="cd01823">
    <property type="entry name" value="SEST_like"/>
    <property type="match status" value="1"/>
</dbReference>
<dbReference type="GO" id="GO:0019433">
    <property type="term" value="P:triglyceride catabolic process"/>
    <property type="evidence" value="ECO:0007669"/>
    <property type="project" value="TreeGrafter"/>
</dbReference>
<organism evidence="5">
    <name type="scientific">uncultured Acidimicrobiales bacterium</name>
    <dbReference type="NCBI Taxonomy" id="310071"/>
    <lineage>
        <taxon>Bacteria</taxon>
        <taxon>Bacillati</taxon>
        <taxon>Actinomycetota</taxon>
        <taxon>Acidimicrobiia</taxon>
        <taxon>Acidimicrobiales</taxon>
        <taxon>environmental samples</taxon>
    </lineage>
</organism>
<dbReference type="Pfam" id="PF13472">
    <property type="entry name" value="Lipase_GDSL_2"/>
    <property type="match status" value="1"/>
</dbReference>
<reference evidence="5" key="1">
    <citation type="submission" date="2020-02" db="EMBL/GenBank/DDBJ databases">
        <authorList>
            <person name="Meier V. D."/>
        </authorList>
    </citation>
    <scope>NUCLEOTIDE SEQUENCE</scope>
    <source>
        <strain evidence="5">AVDCRST_MAG10</strain>
    </source>
</reference>
<evidence type="ECO:0000256" key="1">
    <source>
        <dbReference type="PIRSR" id="PIRSR637460-1"/>
    </source>
</evidence>
<feature type="active site" evidence="1">
    <location>
        <position position="269"/>
    </location>
</feature>
<feature type="chain" id="PRO_5026860895" description="SGNH hydrolase-type esterase domain-containing protein" evidence="3">
    <location>
        <begin position="26"/>
        <end position="288"/>
    </location>
</feature>
<feature type="domain" description="SGNH hydrolase-type esterase" evidence="4">
    <location>
        <begin position="38"/>
        <end position="276"/>
    </location>
</feature>
<evidence type="ECO:0000313" key="5">
    <source>
        <dbReference type="EMBL" id="CAA9218882.1"/>
    </source>
</evidence>
<dbReference type="InterPro" id="IPR013830">
    <property type="entry name" value="SGNH_hydro"/>
</dbReference>
<feature type="active site" description="Nucleophile" evidence="1">
    <location>
        <position position="42"/>
    </location>
</feature>
<dbReference type="SUPFAM" id="SSF52266">
    <property type="entry name" value="SGNH hydrolase"/>
    <property type="match status" value="1"/>
</dbReference>